<dbReference type="Pfam" id="PF00392">
    <property type="entry name" value="GntR"/>
    <property type="match status" value="1"/>
</dbReference>
<dbReference type="Proteomes" id="UP001597097">
    <property type="component" value="Unassembled WGS sequence"/>
</dbReference>
<evidence type="ECO:0000256" key="1">
    <source>
        <dbReference type="ARBA" id="ARBA00023015"/>
    </source>
</evidence>
<dbReference type="RefSeq" id="WP_219536529.1">
    <property type="nucleotide sequence ID" value="NZ_JAHKRM010000031.1"/>
</dbReference>
<dbReference type="CDD" id="cd07377">
    <property type="entry name" value="WHTH_GntR"/>
    <property type="match status" value="1"/>
</dbReference>
<dbReference type="SMART" id="SM00345">
    <property type="entry name" value="HTH_GNTR"/>
    <property type="match status" value="1"/>
</dbReference>
<comment type="caution">
    <text evidence="5">The sequence shown here is derived from an EMBL/GenBank/DDBJ whole genome shotgun (WGS) entry which is preliminary data.</text>
</comment>
<evidence type="ECO:0000259" key="4">
    <source>
        <dbReference type="PROSITE" id="PS50949"/>
    </source>
</evidence>
<sequence>MIELVPDEHKWRQVMEIIKGRILDGTYQPRAKVPGIRSLTQEFGVSQNTARHSLNSLEEQGYVRQVSSIGTFVRPAEDWPQDRPDAT</sequence>
<evidence type="ECO:0000256" key="3">
    <source>
        <dbReference type="ARBA" id="ARBA00023163"/>
    </source>
</evidence>
<evidence type="ECO:0000256" key="2">
    <source>
        <dbReference type="ARBA" id="ARBA00023125"/>
    </source>
</evidence>
<dbReference type="EMBL" id="JBHUCM010000070">
    <property type="protein sequence ID" value="MFD1547064.1"/>
    <property type="molecule type" value="Genomic_DNA"/>
</dbReference>
<evidence type="ECO:0000313" key="6">
    <source>
        <dbReference type="Proteomes" id="UP001597097"/>
    </source>
</evidence>
<keyword evidence="2" id="KW-0238">DNA-binding</keyword>
<accession>A0ABW4GWV5</accession>
<reference evidence="6" key="1">
    <citation type="journal article" date="2019" name="Int. J. Syst. Evol. Microbiol.">
        <title>The Global Catalogue of Microorganisms (GCM) 10K type strain sequencing project: providing services to taxonomists for standard genome sequencing and annotation.</title>
        <authorList>
            <consortium name="The Broad Institute Genomics Platform"/>
            <consortium name="The Broad Institute Genome Sequencing Center for Infectious Disease"/>
            <person name="Wu L."/>
            <person name="Ma J."/>
        </authorList>
    </citation>
    <scope>NUCLEOTIDE SEQUENCE [LARGE SCALE GENOMIC DNA]</scope>
    <source>
        <strain evidence="6">CGMCC 1.15399</strain>
    </source>
</reference>
<dbReference type="PANTHER" id="PTHR44846">
    <property type="entry name" value="MANNOSYL-D-GLYCERATE TRANSPORT/METABOLISM SYSTEM REPRESSOR MNGR-RELATED"/>
    <property type="match status" value="1"/>
</dbReference>
<name>A0ABW4GWV5_9ACTN</name>
<dbReference type="PANTHER" id="PTHR44846:SF1">
    <property type="entry name" value="MANNOSYL-D-GLYCERATE TRANSPORT_METABOLISM SYSTEM REPRESSOR MNGR-RELATED"/>
    <property type="match status" value="1"/>
</dbReference>
<dbReference type="InterPro" id="IPR000524">
    <property type="entry name" value="Tscrpt_reg_HTH_GntR"/>
</dbReference>
<evidence type="ECO:0000313" key="5">
    <source>
        <dbReference type="EMBL" id="MFD1547064.1"/>
    </source>
</evidence>
<protein>
    <submittedName>
        <fullName evidence="5">Winged helix-turn-helix domain-containing protein</fullName>
    </submittedName>
</protein>
<keyword evidence="6" id="KW-1185">Reference proteome</keyword>
<keyword evidence="3" id="KW-0804">Transcription</keyword>
<feature type="domain" description="HTH gntR-type" evidence="4">
    <location>
        <begin position="8"/>
        <end position="76"/>
    </location>
</feature>
<proteinExistence type="predicted"/>
<dbReference type="PROSITE" id="PS50949">
    <property type="entry name" value="HTH_GNTR"/>
    <property type="match status" value="1"/>
</dbReference>
<dbReference type="InterPro" id="IPR050679">
    <property type="entry name" value="Bact_HTH_transcr_reg"/>
</dbReference>
<organism evidence="5 6">
    <name type="scientific">Nonomuraea guangzhouensis</name>
    <dbReference type="NCBI Taxonomy" id="1291555"/>
    <lineage>
        <taxon>Bacteria</taxon>
        <taxon>Bacillati</taxon>
        <taxon>Actinomycetota</taxon>
        <taxon>Actinomycetes</taxon>
        <taxon>Streptosporangiales</taxon>
        <taxon>Streptosporangiaceae</taxon>
        <taxon>Nonomuraea</taxon>
    </lineage>
</organism>
<gene>
    <name evidence="5" type="ORF">ACFSJ0_59200</name>
</gene>
<keyword evidence="1" id="KW-0805">Transcription regulation</keyword>